<evidence type="ECO:0000256" key="8">
    <source>
        <dbReference type="ARBA" id="ARBA00022824"/>
    </source>
</evidence>
<accession>A0A6J1N6J5</accession>
<dbReference type="GO" id="GO:0005789">
    <property type="term" value="C:endoplasmic reticulum membrane"/>
    <property type="evidence" value="ECO:0007669"/>
    <property type="project" value="UniProtKB-SubCell"/>
</dbReference>
<organism evidence="16 17">
    <name type="scientific">Bicyclus anynana</name>
    <name type="common">Squinting bush brown butterfly</name>
    <dbReference type="NCBI Taxonomy" id="110368"/>
    <lineage>
        <taxon>Eukaryota</taxon>
        <taxon>Metazoa</taxon>
        <taxon>Ecdysozoa</taxon>
        <taxon>Arthropoda</taxon>
        <taxon>Hexapoda</taxon>
        <taxon>Insecta</taxon>
        <taxon>Pterygota</taxon>
        <taxon>Neoptera</taxon>
        <taxon>Endopterygota</taxon>
        <taxon>Lepidoptera</taxon>
        <taxon>Glossata</taxon>
        <taxon>Ditrysia</taxon>
        <taxon>Papilionoidea</taxon>
        <taxon>Nymphalidae</taxon>
        <taxon>Satyrinae</taxon>
        <taxon>Satyrini</taxon>
        <taxon>Mycalesina</taxon>
        <taxon>Bicyclus</taxon>
    </lineage>
</organism>
<dbReference type="GO" id="GO:0004497">
    <property type="term" value="F:monooxygenase activity"/>
    <property type="evidence" value="ECO:0007669"/>
    <property type="project" value="UniProtKB-KW"/>
</dbReference>
<keyword evidence="6 14" id="KW-0349">Heme</keyword>
<keyword evidence="11 14" id="KW-0408">Iron</keyword>
<dbReference type="PRINTS" id="PR00463">
    <property type="entry name" value="EP450I"/>
</dbReference>
<keyword evidence="16" id="KW-1185">Reference proteome</keyword>
<evidence type="ECO:0000313" key="17">
    <source>
        <dbReference type="RefSeq" id="XP_023942489.2"/>
    </source>
</evidence>
<dbReference type="InterPro" id="IPR050196">
    <property type="entry name" value="Cytochrome_P450_Monoox"/>
</dbReference>
<dbReference type="GeneID" id="112049000"/>
<dbReference type="InterPro" id="IPR001128">
    <property type="entry name" value="Cyt_P450"/>
</dbReference>
<dbReference type="KEGG" id="bany:112049000"/>
<name>A0A6J1N6J5_BICAN</name>
<evidence type="ECO:0000256" key="15">
    <source>
        <dbReference type="RuleBase" id="RU000461"/>
    </source>
</evidence>
<evidence type="ECO:0000256" key="6">
    <source>
        <dbReference type="ARBA" id="ARBA00022617"/>
    </source>
</evidence>
<evidence type="ECO:0000256" key="11">
    <source>
        <dbReference type="ARBA" id="ARBA00023004"/>
    </source>
</evidence>
<dbReference type="Gene3D" id="1.10.630.10">
    <property type="entry name" value="Cytochrome P450"/>
    <property type="match status" value="1"/>
</dbReference>
<comment type="similarity">
    <text evidence="5 15">Belongs to the cytochrome P450 family.</text>
</comment>
<keyword evidence="13" id="KW-0472">Membrane</keyword>
<evidence type="ECO:0000256" key="10">
    <source>
        <dbReference type="ARBA" id="ARBA00023002"/>
    </source>
</evidence>
<keyword evidence="12 15" id="KW-0503">Monooxygenase</keyword>
<evidence type="ECO:0000256" key="13">
    <source>
        <dbReference type="ARBA" id="ARBA00023136"/>
    </source>
</evidence>
<protein>
    <submittedName>
        <fullName evidence="17">Cytochrome P450 4C1</fullName>
    </submittedName>
</protein>
<keyword evidence="10 15" id="KW-0560">Oxidoreductase</keyword>
<gene>
    <name evidence="17" type="primary">LOC112049000</name>
</gene>
<keyword evidence="8" id="KW-0256">Endoplasmic reticulum</keyword>
<keyword evidence="9" id="KW-0492">Microsome</keyword>
<dbReference type="CDD" id="cd20628">
    <property type="entry name" value="CYP4"/>
    <property type="match status" value="1"/>
</dbReference>
<dbReference type="SUPFAM" id="SSF48264">
    <property type="entry name" value="Cytochrome P450"/>
    <property type="match status" value="1"/>
</dbReference>
<dbReference type="AlphaFoldDB" id="A0A6J1N6J5"/>
<evidence type="ECO:0000256" key="4">
    <source>
        <dbReference type="ARBA" id="ARBA00004406"/>
    </source>
</evidence>
<comment type="subcellular location">
    <subcellularLocation>
        <location evidence="4">Endoplasmic reticulum membrane</location>
        <topology evidence="4">Peripheral membrane protein</topology>
    </subcellularLocation>
    <subcellularLocation>
        <location evidence="3">Microsome membrane</location>
        <topology evidence="3">Peripheral membrane protein</topology>
    </subcellularLocation>
</comment>
<proteinExistence type="inferred from homology"/>
<sequence>MLLLTFIFGFLILVLVDWFSRAGRLMRKIPGPPSWPIIGNCLHFAVTPVKLFPVMRAFTKKYGHLYQIHGLNSRFVNISSPEDIEKIMSSPQYNFKKMPYSFIVPWLGDGLLVSNSSKWQHRRKLLTKAFHFNILKKFTETFKSSATSFLKRVDQESLKEKTDVLAFISPTALRIMCETAMGLTMVEDSPAMKKYFDAIFKIGECFAVRVSKLWLHNEVFFNNSDVGKNQKKLLVDLHEFTTNVINDRRKTLDNTDAKYENNNDETYDVSHKLAMLDLLLENEKMGLITSEGIREEVDTFMFEGFDTTSLTLTYMILALANEPEVQDKIHEEMQRIFGDSERMPTVEELNEMKYFDNCIKEVMRLYPAAPLIVRHLLNDTELSGYTVPGGTDCFIHIYDMHRRADLYPDPTRFDPDRFLPENNTNRNPYTYVPFSAGQRNCIGQKFAMLELKILMSSLLRKYHLDPVTKISDVIFKFDIVLRTQYPIYVKFRPRK</sequence>
<dbReference type="PANTHER" id="PTHR24291">
    <property type="entry name" value="CYTOCHROME P450 FAMILY 4"/>
    <property type="match status" value="1"/>
</dbReference>
<feature type="binding site" description="axial binding residue" evidence="14">
    <location>
        <position position="441"/>
    </location>
    <ligand>
        <name>heme</name>
        <dbReference type="ChEBI" id="CHEBI:30413"/>
    </ligand>
    <ligandPart>
        <name>Fe</name>
        <dbReference type="ChEBI" id="CHEBI:18248"/>
    </ligandPart>
</feature>
<dbReference type="RefSeq" id="XP_023942489.2">
    <property type="nucleotide sequence ID" value="XM_024086721.2"/>
</dbReference>
<dbReference type="InterPro" id="IPR002401">
    <property type="entry name" value="Cyt_P450_E_grp-I"/>
</dbReference>
<dbReference type="GO" id="GO:0005506">
    <property type="term" value="F:iron ion binding"/>
    <property type="evidence" value="ECO:0007669"/>
    <property type="project" value="InterPro"/>
</dbReference>
<evidence type="ECO:0000313" key="16">
    <source>
        <dbReference type="Proteomes" id="UP001652582"/>
    </source>
</evidence>
<evidence type="ECO:0000256" key="14">
    <source>
        <dbReference type="PIRSR" id="PIRSR602401-1"/>
    </source>
</evidence>
<dbReference type="GO" id="GO:0020037">
    <property type="term" value="F:heme binding"/>
    <property type="evidence" value="ECO:0007669"/>
    <property type="project" value="InterPro"/>
</dbReference>
<dbReference type="InterPro" id="IPR017972">
    <property type="entry name" value="Cyt_P450_CS"/>
</dbReference>
<dbReference type="PANTHER" id="PTHR24291:SF189">
    <property type="entry name" value="CYTOCHROME P450 4C3-RELATED"/>
    <property type="match status" value="1"/>
</dbReference>
<evidence type="ECO:0000256" key="1">
    <source>
        <dbReference type="ARBA" id="ARBA00001971"/>
    </source>
</evidence>
<comment type="cofactor">
    <cofactor evidence="1 14">
        <name>heme</name>
        <dbReference type="ChEBI" id="CHEBI:30413"/>
    </cofactor>
</comment>
<reference evidence="17" key="1">
    <citation type="submission" date="2025-08" db="UniProtKB">
        <authorList>
            <consortium name="RefSeq"/>
        </authorList>
    </citation>
    <scope>IDENTIFICATION</scope>
</reference>
<dbReference type="InterPro" id="IPR036396">
    <property type="entry name" value="Cyt_P450_sf"/>
</dbReference>
<dbReference type="PRINTS" id="PR00385">
    <property type="entry name" value="P450"/>
</dbReference>
<dbReference type="Proteomes" id="UP001652582">
    <property type="component" value="Chromosome 9"/>
</dbReference>
<comment type="function">
    <text evidence="2">May be involved in the metabolism of insect hormones and in the breakdown of synthetic insecticides.</text>
</comment>
<evidence type="ECO:0000256" key="9">
    <source>
        <dbReference type="ARBA" id="ARBA00022848"/>
    </source>
</evidence>
<evidence type="ECO:0000256" key="5">
    <source>
        <dbReference type="ARBA" id="ARBA00010617"/>
    </source>
</evidence>
<evidence type="ECO:0000256" key="7">
    <source>
        <dbReference type="ARBA" id="ARBA00022723"/>
    </source>
</evidence>
<dbReference type="GO" id="GO:0016705">
    <property type="term" value="F:oxidoreductase activity, acting on paired donors, with incorporation or reduction of molecular oxygen"/>
    <property type="evidence" value="ECO:0007669"/>
    <property type="project" value="InterPro"/>
</dbReference>
<dbReference type="PROSITE" id="PS00086">
    <property type="entry name" value="CYTOCHROME_P450"/>
    <property type="match status" value="1"/>
</dbReference>
<evidence type="ECO:0000256" key="12">
    <source>
        <dbReference type="ARBA" id="ARBA00023033"/>
    </source>
</evidence>
<evidence type="ECO:0000256" key="3">
    <source>
        <dbReference type="ARBA" id="ARBA00004174"/>
    </source>
</evidence>
<evidence type="ECO:0000256" key="2">
    <source>
        <dbReference type="ARBA" id="ARBA00003690"/>
    </source>
</evidence>
<keyword evidence="7 14" id="KW-0479">Metal-binding</keyword>
<dbReference type="OrthoDB" id="1470350at2759"/>
<dbReference type="Pfam" id="PF00067">
    <property type="entry name" value="p450"/>
    <property type="match status" value="1"/>
</dbReference>